<dbReference type="Proteomes" id="UP001152049">
    <property type="component" value="Unassembled WGS sequence"/>
</dbReference>
<keyword evidence="3" id="KW-1185">Reference proteome</keyword>
<dbReference type="OrthoDB" id="1911848at2759"/>
<proteinExistence type="predicted"/>
<dbReference type="AlphaFoldDB" id="A0A9W8VH99"/>
<dbReference type="InterPro" id="IPR029498">
    <property type="entry name" value="HeLo_dom"/>
</dbReference>
<evidence type="ECO:0000313" key="2">
    <source>
        <dbReference type="EMBL" id="KAJ4262924.1"/>
    </source>
</evidence>
<gene>
    <name evidence="2" type="ORF">NW762_006537</name>
</gene>
<accession>A0A9W8VH99</accession>
<name>A0A9W8VH99_9HYPO</name>
<evidence type="ECO:0000313" key="3">
    <source>
        <dbReference type="Proteomes" id="UP001152049"/>
    </source>
</evidence>
<evidence type="ECO:0000259" key="1">
    <source>
        <dbReference type="Pfam" id="PF14479"/>
    </source>
</evidence>
<comment type="caution">
    <text evidence="2">The sequence shown here is derived from an EMBL/GenBank/DDBJ whole genome shotgun (WGS) entry which is preliminary data.</text>
</comment>
<reference evidence="2" key="1">
    <citation type="submission" date="2022-09" db="EMBL/GenBank/DDBJ databases">
        <title>Fusarium specimens isolated from Avocado Roots.</title>
        <authorList>
            <person name="Stajich J."/>
            <person name="Roper C."/>
            <person name="Heimlech-Rivalta G."/>
        </authorList>
    </citation>
    <scope>NUCLEOTIDE SEQUENCE</scope>
    <source>
        <strain evidence="2">CF00136</strain>
    </source>
</reference>
<feature type="domain" description="Prion-inhibition and propagation HeLo" evidence="1">
    <location>
        <begin position="11"/>
        <end position="204"/>
    </location>
</feature>
<organism evidence="2 3">
    <name type="scientific">Fusarium torreyae</name>
    <dbReference type="NCBI Taxonomy" id="1237075"/>
    <lineage>
        <taxon>Eukaryota</taxon>
        <taxon>Fungi</taxon>
        <taxon>Dikarya</taxon>
        <taxon>Ascomycota</taxon>
        <taxon>Pezizomycotina</taxon>
        <taxon>Sordariomycetes</taxon>
        <taxon>Hypocreomycetidae</taxon>
        <taxon>Hypocreales</taxon>
        <taxon>Nectriaceae</taxon>
        <taxon>Fusarium</taxon>
    </lineage>
</organism>
<dbReference type="Gene3D" id="1.20.120.1020">
    <property type="entry name" value="Prion-inhibition and propagation, HeLo domain"/>
    <property type="match status" value="1"/>
</dbReference>
<dbReference type="PANTHER" id="PTHR37542">
    <property type="entry name" value="HELO DOMAIN-CONTAINING PROTEIN-RELATED"/>
    <property type="match status" value="1"/>
</dbReference>
<dbReference type="PANTHER" id="PTHR37542:SF3">
    <property type="entry name" value="PRION-INHIBITION AND PROPAGATION HELO DOMAIN-CONTAINING PROTEIN"/>
    <property type="match status" value="1"/>
</dbReference>
<dbReference type="EMBL" id="JAOQAZ010000011">
    <property type="protein sequence ID" value="KAJ4262924.1"/>
    <property type="molecule type" value="Genomic_DNA"/>
</dbReference>
<dbReference type="Pfam" id="PF14479">
    <property type="entry name" value="HeLo"/>
    <property type="match status" value="1"/>
</dbReference>
<sequence>MSGLELPAFIIGLGGLIAVFEKGFEAWRVIQQAKGFGDDVADWMCKLEMEFFRFQTWWTALEHLALSQRSSRSLLNAPLQTSPLQVTLHKQFGNPIVDAATSVLKLLEKIELILERNGILIVAQAQPSVTINSVNLEETSKARQRLKAFANDLLKHTPWTTRIKHNTSPWNQDSDKATLDSSLESIIYWNNTLYSILPQNLRDSILELGIAGYALDTSDNIRDISNLSTDRNETLSQSAKLMALRQQFQDGALVSKDLDAIVNKMERKVTSFQGLDAAKVFGGHQYSVAQYSSEDRQICRVLIEWIPFPRNERGAYDFELVKLARKRLSQISYSLQQIGPLSPLQTLPPLGFVEFSSAKSFGLVSILPQDVTSSTKVVTLYEMLPGAQRPVTTDRSNSRRNVQHPLPSLNQRLQLASKLAMGFYTFLLTRWHHERFSSLHIAFLVDQAAALTSSELAALAPLDLGLPIIGGFAISRPDSPTESSISAPVEDVEAVYLHPEVRQRIRSGATTTQEQSGERTRYQRIHDIYALGLLLVEIGFWKPIARAAESGSGGKVNASSLTPKDFKRAVIKKTRSDMAFWMGETYRDVTLRCLLAGEPGGVQAEDSAGGLNNFYWDVGINLMNS</sequence>
<protein>
    <recommendedName>
        <fullName evidence="1">Prion-inhibition and propagation HeLo domain-containing protein</fullName>
    </recommendedName>
</protein>
<dbReference type="InterPro" id="IPR038305">
    <property type="entry name" value="HeLo_sf"/>
</dbReference>